<feature type="region of interest" description="Disordered" evidence="1">
    <location>
        <begin position="1"/>
        <end position="25"/>
    </location>
</feature>
<sequence>MAKFTIERPQQGGNDAAAPAQEQQQIPISQQATNAYQGSAKWFGDTFGPNGNLRGSAIGGVMQGMADPVVGAVQLAANIPGVSSVVGDPVNASIASKESEYESARAAAGRSGFDAARFAGNVAAPSNVALASRIPAVSGSLARAGVGSIAGGVGAAATPQANTENYWQDTGGRAATGAAIGAVLAPVGGAIGDRLGRFFNGPGSPGSPGGISSVSGPPGTHPADPGIAAAAKEAGQTIDDVPQSVLYKLRAQADHALSQNQTLDTAAALRRADFESLGLQPLLGQITRDPMQSARERNLRGIAGAGEPIAARLAGQTRVLRDKIGAYANGASEAFPSGQQLSGDLAKIDGRMQRAVSAEYGAARNSAGKSLKLPLQGLAQDYADVLRRFGDKVPSGVRNGFEDLGLNSGTQRRIFDFEEADNLRKILSDNTDHDPGTIRAISELRRALNRAQTDVDVTGGPFAPAVKMAAERFKLREAIPALQAAADGAVAPDQFVNRFVVNGNVLELRGLAKLLKEHAPESYQQARAQIGDELRRAAHGENTTGDKVFSPERFNRRLRQIGTARLEPFFTPSEIAEMRTIGRVGANMESPPAGSAWNFSNSASGVANFLLDLAPGQIKKAVGAARWASKASENESNLQAAMRAEVPRTANSSQAPTSRRLSDLLMLGTFGAGASSGRQ</sequence>
<dbReference type="EMBL" id="LR796885">
    <property type="protein sequence ID" value="CAB4172436.1"/>
    <property type="molecule type" value="Genomic_DNA"/>
</dbReference>
<proteinExistence type="predicted"/>
<reference evidence="2" key="1">
    <citation type="submission" date="2020-05" db="EMBL/GenBank/DDBJ databases">
        <authorList>
            <person name="Chiriac C."/>
            <person name="Salcher M."/>
            <person name="Ghai R."/>
            <person name="Kavagutti S V."/>
        </authorList>
    </citation>
    <scope>NUCLEOTIDE SEQUENCE</scope>
</reference>
<feature type="region of interest" description="Disordered" evidence="1">
    <location>
        <begin position="198"/>
        <end position="226"/>
    </location>
</feature>
<feature type="compositionally biased region" description="Low complexity" evidence="1">
    <location>
        <begin position="16"/>
        <end position="25"/>
    </location>
</feature>
<evidence type="ECO:0000256" key="1">
    <source>
        <dbReference type="SAM" id="MobiDB-lite"/>
    </source>
</evidence>
<evidence type="ECO:0000313" key="2">
    <source>
        <dbReference type="EMBL" id="CAB4172436.1"/>
    </source>
</evidence>
<organism evidence="2">
    <name type="scientific">uncultured Caudovirales phage</name>
    <dbReference type="NCBI Taxonomy" id="2100421"/>
    <lineage>
        <taxon>Viruses</taxon>
        <taxon>Duplodnaviria</taxon>
        <taxon>Heunggongvirae</taxon>
        <taxon>Uroviricota</taxon>
        <taxon>Caudoviricetes</taxon>
        <taxon>Peduoviridae</taxon>
        <taxon>Maltschvirus</taxon>
        <taxon>Maltschvirus maltsch</taxon>
    </lineage>
</organism>
<name>A0A6J5PR10_9CAUD</name>
<accession>A0A6J5PR10</accession>
<protein>
    <submittedName>
        <fullName evidence="2">Uncharacterized protein</fullName>
    </submittedName>
</protein>
<gene>
    <name evidence="2" type="ORF">UFOVP935_15</name>
</gene>